<comment type="similarity">
    <text evidence="1">Belongs to the TonB family.</text>
</comment>
<dbReference type="Gene3D" id="3.30.2420.10">
    <property type="entry name" value="TonB"/>
    <property type="match status" value="1"/>
</dbReference>
<evidence type="ECO:0000259" key="2">
    <source>
        <dbReference type="Pfam" id="PF03544"/>
    </source>
</evidence>
<organism evidence="3">
    <name type="scientific">Pseudomonas tritici</name>
    <dbReference type="NCBI Taxonomy" id="2745518"/>
    <lineage>
        <taxon>Bacteria</taxon>
        <taxon>Pseudomonadati</taxon>
        <taxon>Pseudomonadota</taxon>
        <taxon>Gammaproteobacteria</taxon>
        <taxon>Pseudomonadales</taxon>
        <taxon>Pseudomonadaceae</taxon>
        <taxon>Pseudomonas</taxon>
    </lineage>
</organism>
<dbReference type="GO" id="GO:0055085">
    <property type="term" value="P:transmembrane transport"/>
    <property type="evidence" value="ECO:0007669"/>
    <property type="project" value="InterPro"/>
</dbReference>
<comment type="subcellular location">
    <subcellularLocation>
        <location evidence="1">Cell inner membrane</location>
        <topology evidence="1">Single-pass membrane protein</topology>
        <orientation evidence="1">Periplasmic side</orientation>
    </subcellularLocation>
</comment>
<accession>A0A8H9YUG0</accession>
<keyword evidence="1" id="KW-0653">Protein transport</keyword>
<keyword evidence="1" id="KW-0472">Membrane</keyword>
<keyword evidence="1" id="KW-0812">Transmembrane</keyword>
<keyword evidence="1" id="KW-0813">Transport</keyword>
<dbReference type="InterPro" id="IPR037682">
    <property type="entry name" value="TonB_C"/>
</dbReference>
<comment type="function">
    <text evidence="1">Interacts with outer membrane receptor proteins that carry out high-affinity binding and energy dependent uptake into the periplasmic space of specific substrates. It could act to transduce energy from the cytoplasmic membrane to specific energy-requiring processes in the outer membrane, resulting in the release into the periplasm of ligands bound by these outer membrane proteins.</text>
</comment>
<feature type="domain" description="TonB C-terminal" evidence="2">
    <location>
        <begin position="72"/>
        <end position="141"/>
    </location>
</feature>
<dbReference type="GO" id="GO:0005886">
    <property type="term" value="C:plasma membrane"/>
    <property type="evidence" value="ECO:0007669"/>
    <property type="project" value="UniProtKB-SubCell"/>
</dbReference>
<dbReference type="SUPFAM" id="SSF74653">
    <property type="entry name" value="TolA/TonB C-terminal domain"/>
    <property type="match status" value="1"/>
</dbReference>
<reference evidence="3" key="1">
    <citation type="journal article" date="2020" name="Microorganisms">
        <title>Reliable Identification of Environmental Pseudomonas Isolates Using the rpoD Gene.</title>
        <authorList>
            <consortium name="The Broad Institute Genome Sequencing Platform"/>
            <person name="Girard L."/>
            <person name="Lood C."/>
            <person name="Rokni-Zadeh H."/>
            <person name="van Noort V."/>
            <person name="Lavigne R."/>
            <person name="De Mot R."/>
        </authorList>
    </citation>
    <scope>NUCLEOTIDE SEQUENCE [LARGE SCALE GENOMIC DNA]</scope>
    <source>
        <strain evidence="3">SWRI145</strain>
    </source>
</reference>
<dbReference type="GO" id="GO:0015891">
    <property type="term" value="P:siderophore transport"/>
    <property type="evidence" value="ECO:0007669"/>
    <property type="project" value="InterPro"/>
</dbReference>
<dbReference type="AlphaFoldDB" id="A0A8H9YUG0"/>
<keyword evidence="1" id="KW-1003">Cell membrane</keyword>
<dbReference type="PROSITE" id="PS51257">
    <property type="entry name" value="PROKAR_LIPOPROTEIN"/>
    <property type="match status" value="1"/>
</dbReference>
<dbReference type="InterPro" id="IPR003538">
    <property type="entry name" value="TonB"/>
</dbReference>
<comment type="caution">
    <text evidence="3">The sequence shown here is derived from an EMBL/GenBank/DDBJ whole genome shotgun (WGS) entry which is preliminary data.</text>
</comment>
<dbReference type="EMBL" id="JABWQF010000014">
    <property type="protein sequence ID" value="MBC3294340.1"/>
    <property type="molecule type" value="Genomic_DNA"/>
</dbReference>
<dbReference type="GO" id="GO:0030288">
    <property type="term" value="C:outer membrane-bounded periplasmic space"/>
    <property type="evidence" value="ECO:0007669"/>
    <property type="project" value="InterPro"/>
</dbReference>
<dbReference type="Pfam" id="PF03544">
    <property type="entry name" value="TonB_C"/>
    <property type="match status" value="1"/>
</dbReference>
<protein>
    <recommendedName>
        <fullName evidence="1">Protein TonB</fullName>
    </recommendedName>
</protein>
<dbReference type="GO" id="GO:0015031">
    <property type="term" value="P:protein transport"/>
    <property type="evidence" value="ECO:0007669"/>
    <property type="project" value="UniProtKB-UniRule"/>
</dbReference>
<proteinExistence type="inferred from homology"/>
<evidence type="ECO:0000313" key="3">
    <source>
        <dbReference type="EMBL" id="MBC3294340.1"/>
    </source>
</evidence>
<sequence length="149" mass="15323">MTPAKRITVLISLSSLMTGCSVGVGGFGIGGGSNGVGVGAGLSFPIGGSASTKDNATDSQQPDCDGEVYQVQPIYPAQAAAQEFEGKVAVKFDVKPNGRATGYRAKGDKAFFAETWKAVSRSCWSPGVSQDFVVSFNMNQPVTLAPVAP</sequence>
<keyword evidence="1" id="KW-0997">Cell inner membrane</keyword>
<name>A0A8H9YUG0_9PSED</name>
<evidence type="ECO:0000256" key="1">
    <source>
        <dbReference type="RuleBase" id="RU362123"/>
    </source>
</evidence>
<gene>
    <name evidence="3" type="ORF">HU722_22725</name>
</gene>
<dbReference type="PRINTS" id="PR01374">
    <property type="entry name" value="TONBPROTEIN"/>
</dbReference>
<dbReference type="GO" id="GO:0031992">
    <property type="term" value="F:energy transducer activity"/>
    <property type="evidence" value="ECO:0007669"/>
    <property type="project" value="InterPro"/>
</dbReference>
<keyword evidence="1" id="KW-0735">Signal-anchor</keyword>